<feature type="compositionally biased region" description="Basic and acidic residues" evidence="4">
    <location>
        <begin position="67"/>
        <end position="79"/>
    </location>
</feature>
<evidence type="ECO:0000259" key="5">
    <source>
        <dbReference type="PROSITE" id="PS51192"/>
    </source>
</evidence>
<dbReference type="RefSeq" id="WP_252850578.1">
    <property type="nucleotide sequence ID" value="NZ_JAMXLR010000004.1"/>
</dbReference>
<dbReference type="GO" id="GO:0008094">
    <property type="term" value="F:ATP-dependent activity, acting on DNA"/>
    <property type="evidence" value="ECO:0007669"/>
    <property type="project" value="TreeGrafter"/>
</dbReference>
<feature type="compositionally biased region" description="Polar residues" evidence="4">
    <location>
        <begin position="27"/>
        <end position="42"/>
    </location>
</feature>
<evidence type="ECO:0000259" key="6">
    <source>
        <dbReference type="PROSITE" id="PS51194"/>
    </source>
</evidence>
<dbReference type="InterPro" id="IPR001650">
    <property type="entry name" value="Helicase_C-like"/>
</dbReference>
<evidence type="ECO:0000313" key="8">
    <source>
        <dbReference type="Proteomes" id="UP001155241"/>
    </source>
</evidence>
<dbReference type="InterPro" id="IPR027417">
    <property type="entry name" value="P-loop_NTPase"/>
</dbReference>
<dbReference type="PANTHER" id="PTHR45626">
    <property type="entry name" value="TRANSCRIPTION TERMINATION FACTOR 2-RELATED"/>
    <property type="match status" value="1"/>
</dbReference>
<dbReference type="Pfam" id="PF00271">
    <property type="entry name" value="Helicase_C"/>
    <property type="match status" value="1"/>
</dbReference>
<dbReference type="SMART" id="SM00487">
    <property type="entry name" value="DEXDc"/>
    <property type="match status" value="1"/>
</dbReference>
<dbReference type="GO" id="GO:0004386">
    <property type="term" value="F:helicase activity"/>
    <property type="evidence" value="ECO:0007669"/>
    <property type="project" value="UniProtKB-KW"/>
</dbReference>
<dbReference type="Gene3D" id="3.40.50.10810">
    <property type="entry name" value="Tandem AAA-ATPase domain"/>
    <property type="match status" value="1"/>
</dbReference>
<protein>
    <submittedName>
        <fullName evidence="7">DEAD/DEAH box helicase</fullName>
    </submittedName>
</protein>
<dbReference type="PROSITE" id="PS51194">
    <property type="entry name" value="HELICASE_CTER"/>
    <property type="match status" value="1"/>
</dbReference>
<feature type="domain" description="Helicase C-terminal" evidence="6">
    <location>
        <begin position="394"/>
        <end position="551"/>
    </location>
</feature>
<dbReference type="InterPro" id="IPR014001">
    <property type="entry name" value="Helicase_ATP-bd"/>
</dbReference>
<dbReference type="GO" id="GO:0006281">
    <property type="term" value="P:DNA repair"/>
    <property type="evidence" value="ECO:0007669"/>
    <property type="project" value="TreeGrafter"/>
</dbReference>
<evidence type="ECO:0000256" key="4">
    <source>
        <dbReference type="SAM" id="MobiDB-lite"/>
    </source>
</evidence>
<dbReference type="CDD" id="cd18793">
    <property type="entry name" value="SF2_C_SNF"/>
    <property type="match status" value="1"/>
</dbReference>
<dbReference type="GO" id="GO:0005524">
    <property type="term" value="F:ATP binding"/>
    <property type="evidence" value="ECO:0007669"/>
    <property type="project" value="UniProtKB-KW"/>
</dbReference>
<evidence type="ECO:0000256" key="1">
    <source>
        <dbReference type="ARBA" id="ARBA00022741"/>
    </source>
</evidence>
<keyword evidence="2" id="KW-0378">Hydrolase</keyword>
<accession>A0A9X2JEB9</accession>
<dbReference type="GO" id="GO:0016787">
    <property type="term" value="F:hydrolase activity"/>
    <property type="evidence" value="ECO:0007669"/>
    <property type="project" value="UniProtKB-KW"/>
</dbReference>
<evidence type="ECO:0000256" key="2">
    <source>
        <dbReference type="ARBA" id="ARBA00022801"/>
    </source>
</evidence>
<dbReference type="CDD" id="cd17919">
    <property type="entry name" value="DEXHc_Snf"/>
    <property type="match status" value="1"/>
</dbReference>
<dbReference type="InterPro" id="IPR049730">
    <property type="entry name" value="SNF2/RAD54-like_C"/>
</dbReference>
<dbReference type="Proteomes" id="UP001155241">
    <property type="component" value="Unassembled WGS sequence"/>
</dbReference>
<sequence>MPKLPESTTPLARVSLSLANLAGGSSQQSTTRELVVTSTNMSDAPLPEAVSMPLITEKVKVKSFRFAPREEEPAGERPSRPRPNRKKSKHTRIRAPRDVVRLEDRLSYVLQPPLETLLADELVELPFTPFDYQLDGIAFLFPRNHAVLADEMGLGKTMQAVTTTRLLVRSKQARHVLLVCPKPLVTNWQREFALWAPEIPVTVISGPGARREFLWRQRAVVTLVNYETLVRDESIVEELDLHFDLVVLDESQRIKNRSGTTNRVVRNLMRERSWALTGTPIENSVDDLVGIFDFVSPGSLRTGMKPREMGRAVSDVVLRRTKDLVMQDMPPKLVRDSEIDLTPEQWDAYQRAENDGVVELGELGEEITLQHVFQLVLRLKQICNFDPATGESSKRDQLAAELEEVAASGRKAIVFSQWVDTIEKLNDSLTQFHPAQYHGKVPHGRRDTVLQQFREDPKCSVILMSYGAGAVGLNLQFASYVFLFDRWWNPAVEDQAINRAHRIGCAGPVTVTRFLAAGTIEKRIDQILAEKRELFDAVFSEGRSPRNLSLSREELFSLFDLATPEGRMQAA</sequence>
<dbReference type="AlphaFoldDB" id="A0A9X2JEB9"/>
<dbReference type="SMART" id="SM00490">
    <property type="entry name" value="HELICc"/>
    <property type="match status" value="1"/>
</dbReference>
<reference evidence="7" key="1">
    <citation type="submission" date="2022-06" db="EMBL/GenBank/DDBJ databases">
        <title>Aeoliella straminimaris, a novel planctomycete from sediments.</title>
        <authorList>
            <person name="Vitorino I.R."/>
            <person name="Lage O.M."/>
        </authorList>
    </citation>
    <scope>NUCLEOTIDE SEQUENCE</scope>
    <source>
        <strain evidence="7">ICT_H6.2</strain>
    </source>
</reference>
<dbReference type="InterPro" id="IPR050628">
    <property type="entry name" value="SNF2_RAD54_helicase_TF"/>
</dbReference>
<dbReference type="Pfam" id="PF00176">
    <property type="entry name" value="SNF2-rel_dom"/>
    <property type="match status" value="1"/>
</dbReference>
<keyword evidence="1" id="KW-0547">Nucleotide-binding</keyword>
<dbReference type="PROSITE" id="PS51192">
    <property type="entry name" value="HELICASE_ATP_BIND_1"/>
    <property type="match status" value="1"/>
</dbReference>
<evidence type="ECO:0000256" key="3">
    <source>
        <dbReference type="ARBA" id="ARBA00022840"/>
    </source>
</evidence>
<dbReference type="SUPFAM" id="SSF52540">
    <property type="entry name" value="P-loop containing nucleoside triphosphate hydrolases"/>
    <property type="match status" value="2"/>
</dbReference>
<comment type="caution">
    <text evidence="7">The sequence shown here is derived from an EMBL/GenBank/DDBJ whole genome shotgun (WGS) entry which is preliminary data.</text>
</comment>
<keyword evidence="3" id="KW-0067">ATP-binding</keyword>
<feature type="compositionally biased region" description="Basic residues" evidence="4">
    <location>
        <begin position="80"/>
        <end position="93"/>
    </location>
</feature>
<dbReference type="Gene3D" id="3.40.50.300">
    <property type="entry name" value="P-loop containing nucleotide triphosphate hydrolases"/>
    <property type="match status" value="1"/>
</dbReference>
<organism evidence="7 8">
    <name type="scientific">Aeoliella straminimaris</name>
    <dbReference type="NCBI Taxonomy" id="2954799"/>
    <lineage>
        <taxon>Bacteria</taxon>
        <taxon>Pseudomonadati</taxon>
        <taxon>Planctomycetota</taxon>
        <taxon>Planctomycetia</taxon>
        <taxon>Pirellulales</taxon>
        <taxon>Lacipirellulaceae</taxon>
        <taxon>Aeoliella</taxon>
    </lineage>
</organism>
<feature type="region of interest" description="Disordered" evidence="4">
    <location>
        <begin position="22"/>
        <end position="48"/>
    </location>
</feature>
<gene>
    <name evidence="7" type="ORF">NG895_01015</name>
</gene>
<keyword evidence="7" id="KW-0347">Helicase</keyword>
<name>A0A9X2JEB9_9BACT</name>
<feature type="domain" description="Helicase ATP-binding" evidence="5">
    <location>
        <begin position="137"/>
        <end position="298"/>
    </location>
</feature>
<keyword evidence="8" id="KW-1185">Reference proteome</keyword>
<dbReference type="InterPro" id="IPR000330">
    <property type="entry name" value="SNF2_N"/>
</dbReference>
<dbReference type="EMBL" id="JAMXLR010000004">
    <property type="protein sequence ID" value="MCO6042476.1"/>
    <property type="molecule type" value="Genomic_DNA"/>
</dbReference>
<evidence type="ECO:0000313" key="7">
    <source>
        <dbReference type="EMBL" id="MCO6042476.1"/>
    </source>
</evidence>
<proteinExistence type="predicted"/>
<feature type="region of interest" description="Disordered" evidence="4">
    <location>
        <begin position="66"/>
        <end position="93"/>
    </location>
</feature>
<dbReference type="InterPro" id="IPR038718">
    <property type="entry name" value="SNF2-like_sf"/>
</dbReference>